<dbReference type="RefSeq" id="WP_254154786.1">
    <property type="nucleotide sequence ID" value="NZ_JAHESD010000040.1"/>
</dbReference>
<accession>A0ABS5VTT3</accession>
<keyword evidence="2" id="KW-1185">Reference proteome</keyword>
<evidence type="ECO:0000313" key="1">
    <source>
        <dbReference type="EMBL" id="MBT1704823.1"/>
    </source>
</evidence>
<evidence type="ECO:0000313" key="2">
    <source>
        <dbReference type="Proteomes" id="UP000772618"/>
    </source>
</evidence>
<dbReference type="Proteomes" id="UP000772618">
    <property type="component" value="Unassembled WGS sequence"/>
</dbReference>
<dbReference type="EMBL" id="JAHESD010000040">
    <property type="protein sequence ID" value="MBT1704823.1"/>
    <property type="molecule type" value="Genomic_DNA"/>
</dbReference>
<sequence>MSYLQIKEKDVKTFKAFISGREIEVGVSVSPASNIFRTGDEVEILYGDDFYKARINQKKVINPPGKNQPLVTLSVLKR</sequence>
<comment type="caution">
    <text evidence="1">The sequence shown here is derived from an EMBL/GenBank/DDBJ whole genome shotgun (WGS) entry which is preliminary data.</text>
</comment>
<organism evidence="1 2">
    <name type="scientific">Chryseosolibacter indicus</name>
    <dbReference type="NCBI Taxonomy" id="2782351"/>
    <lineage>
        <taxon>Bacteria</taxon>
        <taxon>Pseudomonadati</taxon>
        <taxon>Bacteroidota</taxon>
        <taxon>Cytophagia</taxon>
        <taxon>Cytophagales</taxon>
        <taxon>Chryseotaleaceae</taxon>
        <taxon>Chryseosolibacter</taxon>
    </lineage>
</organism>
<name>A0ABS5VTT3_9BACT</name>
<gene>
    <name evidence="1" type="ORF">KK060_16120</name>
</gene>
<reference evidence="1 2" key="1">
    <citation type="submission" date="2021-05" db="EMBL/GenBank/DDBJ databases">
        <title>A Polyphasic approach of four new species of the genus Ohtaekwangia: Ohtaekwangia histidinii sp. nov., Ohtaekwangia cretensis sp. nov., Ohtaekwangia indiensis sp. nov., Ohtaekwangia reichenbachii sp. nov. from diverse environment.</title>
        <authorList>
            <person name="Octaviana S."/>
        </authorList>
    </citation>
    <scope>NUCLEOTIDE SEQUENCE [LARGE SCALE GENOMIC DNA]</scope>
    <source>
        <strain evidence="1 2">PWU20</strain>
    </source>
</reference>
<proteinExistence type="predicted"/>
<protein>
    <submittedName>
        <fullName evidence="1">Uncharacterized protein</fullName>
    </submittedName>
</protein>